<name>A0AB36AG41_LIMRT</name>
<proteinExistence type="predicted"/>
<reference evidence="2 3" key="1">
    <citation type="submission" date="2019-11" db="EMBL/GenBank/DDBJ databases">
        <title>Draft genome sequence of 12 host-associated Lactobacillus reuteri rodent strains.</title>
        <authorList>
            <person name="Zhang S."/>
            <person name="Ozcam M."/>
            <person name="Van Pijkeren J.P."/>
        </authorList>
    </citation>
    <scope>NUCLEOTIDE SEQUENCE [LARGE SCALE GENOMIC DNA]</scope>
    <source>
        <strain evidence="2 3">L1604-1</strain>
    </source>
</reference>
<feature type="transmembrane region" description="Helical" evidence="1">
    <location>
        <begin position="220"/>
        <end position="244"/>
    </location>
</feature>
<keyword evidence="1" id="KW-0812">Transmembrane</keyword>
<organism evidence="2 3">
    <name type="scientific">Limosilactobacillus reuteri</name>
    <name type="common">Lactobacillus reuteri</name>
    <dbReference type="NCBI Taxonomy" id="1598"/>
    <lineage>
        <taxon>Bacteria</taxon>
        <taxon>Bacillati</taxon>
        <taxon>Bacillota</taxon>
        <taxon>Bacilli</taxon>
        <taxon>Lactobacillales</taxon>
        <taxon>Lactobacillaceae</taxon>
        <taxon>Limosilactobacillus</taxon>
    </lineage>
</organism>
<dbReference type="RefSeq" id="WP_153706476.1">
    <property type="nucleotide sequence ID" value="NZ_JAFFPO010000041.1"/>
</dbReference>
<dbReference type="AlphaFoldDB" id="A0AB36AG41"/>
<protein>
    <submittedName>
        <fullName evidence="2">Uncharacterized protein</fullName>
    </submittedName>
</protein>
<feature type="transmembrane region" description="Helical" evidence="1">
    <location>
        <begin position="44"/>
        <end position="63"/>
    </location>
</feature>
<gene>
    <name evidence="2" type="ORF">GIX80_06940</name>
</gene>
<keyword evidence="1" id="KW-1133">Transmembrane helix</keyword>
<feature type="transmembrane region" description="Helical" evidence="1">
    <location>
        <begin position="17"/>
        <end position="37"/>
    </location>
</feature>
<feature type="transmembrane region" description="Helical" evidence="1">
    <location>
        <begin position="109"/>
        <end position="128"/>
    </location>
</feature>
<feature type="transmembrane region" description="Helical" evidence="1">
    <location>
        <begin position="182"/>
        <end position="200"/>
    </location>
</feature>
<dbReference type="Proteomes" id="UP000441557">
    <property type="component" value="Unassembled WGS sequence"/>
</dbReference>
<evidence type="ECO:0000256" key="1">
    <source>
        <dbReference type="SAM" id="Phobius"/>
    </source>
</evidence>
<keyword evidence="1" id="KW-0472">Membrane</keyword>
<accession>A0AB36AG41</accession>
<evidence type="ECO:0000313" key="3">
    <source>
        <dbReference type="Proteomes" id="UP000441557"/>
    </source>
</evidence>
<comment type="caution">
    <text evidence="2">The sequence shown here is derived from an EMBL/GenBank/DDBJ whole genome shotgun (WGS) entry which is preliminary data.</text>
</comment>
<evidence type="ECO:0000313" key="2">
    <source>
        <dbReference type="EMBL" id="MRG84124.1"/>
    </source>
</evidence>
<feature type="transmembrane region" description="Helical" evidence="1">
    <location>
        <begin position="78"/>
        <end position="97"/>
    </location>
</feature>
<feature type="transmembrane region" description="Helical" evidence="1">
    <location>
        <begin position="148"/>
        <end position="170"/>
    </location>
</feature>
<sequence length="255" mass="29611">MSTENNVNIGFKNLVKIFLKEWGCFIPTILYIISLFFPIQSKIVNFIIVVILIIINIIFIYWGKKSNIKTYTAQNARLTNYLLLILLLSNLILRIYFFSNGKSKVWIDLYQLMVEVFFLLFVVNIFFASLNTSKVLMIPMTALTAVLMYAPESSISIIATLFLFPIIDWFDELKKLSDSKRVKAFVGMAAFYWYVSRLLSDQLEKTSFVRKTRDLVYTRVLSLSLSMVIIAGIILVTVVLYKLYEGKLKEFFNKE</sequence>
<dbReference type="EMBL" id="WJMZ01000006">
    <property type="protein sequence ID" value="MRG84124.1"/>
    <property type="molecule type" value="Genomic_DNA"/>
</dbReference>